<keyword evidence="2" id="KW-1185">Reference proteome</keyword>
<dbReference type="EMBL" id="JANEYG010000006">
    <property type="protein sequence ID" value="KAJ8922738.1"/>
    <property type="molecule type" value="Genomic_DNA"/>
</dbReference>
<sequence>MFEIVKSWVHPSFSQFRTLQTFWHLGFDNTLSKCLSPHQMPDDLRSRKNLVVSVRPALSEQQAAPLTVSQLLKDLSKYSPLFEHRLKLVYPFPSCNYERKKRMT</sequence>
<name>A0AAV8W8H1_9CUCU</name>
<proteinExistence type="predicted"/>
<protein>
    <submittedName>
        <fullName evidence="1">Uncharacterized protein</fullName>
    </submittedName>
</protein>
<evidence type="ECO:0000313" key="1">
    <source>
        <dbReference type="EMBL" id="KAJ8922738.1"/>
    </source>
</evidence>
<evidence type="ECO:0000313" key="2">
    <source>
        <dbReference type="Proteomes" id="UP001159042"/>
    </source>
</evidence>
<dbReference type="AlphaFoldDB" id="A0AAV8W8H1"/>
<comment type="caution">
    <text evidence="1">The sequence shown here is derived from an EMBL/GenBank/DDBJ whole genome shotgun (WGS) entry which is preliminary data.</text>
</comment>
<gene>
    <name evidence="1" type="ORF">NQ315_007773</name>
</gene>
<organism evidence="1 2">
    <name type="scientific">Exocentrus adspersus</name>
    <dbReference type="NCBI Taxonomy" id="1586481"/>
    <lineage>
        <taxon>Eukaryota</taxon>
        <taxon>Metazoa</taxon>
        <taxon>Ecdysozoa</taxon>
        <taxon>Arthropoda</taxon>
        <taxon>Hexapoda</taxon>
        <taxon>Insecta</taxon>
        <taxon>Pterygota</taxon>
        <taxon>Neoptera</taxon>
        <taxon>Endopterygota</taxon>
        <taxon>Coleoptera</taxon>
        <taxon>Polyphaga</taxon>
        <taxon>Cucujiformia</taxon>
        <taxon>Chrysomeloidea</taxon>
        <taxon>Cerambycidae</taxon>
        <taxon>Lamiinae</taxon>
        <taxon>Acanthocinini</taxon>
        <taxon>Exocentrus</taxon>
    </lineage>
</organism>
<accession>A0AAV8W8H1</accession>
<dbReference type="Proteomes" id="UP001159042">
    <property type="component" value="Unassembled WGS sequence"/>
</dbReference>
<reference evidence="1 2" key="1">
    <citation type="journal article" date="2023" name="Insect Mol. Biol.">
        <title>Genome sequencing provides insights into the evolution of gene families encoding plant cell wall-degrading enzymes in longhorned beetles.</title>
        <authorList>
            <person name="Shin N.R."/>
            <person name="Okamura Y."/>
            <person name="Kirsch R."/>
            <person name="Pauchet Y."/>
        </authorList>
    </citation>
    <scope>NUCLEOTIDE SEQUENCE [LARGE SCALE GENOMIC DNA]</scope>
    <source>
        <strain evidence="1">EAD_L_NR</strain>
    </source>
</reference>